<evidence type="ECO:0000256" key="3">
    <source>
        <dbReference type="ARBA" id="ARBA00022833"/>
    </source>
</evidence>
<feature type="domain" description="PHD-type" evidence="6">
    <location>
        <begin position="1274"/>
        <end position="1330"/>
    </location>
</feature>
<evidence type="ECO:0000259" key="6">
    <source>
        <dbReference type="PROSITE" id="PS50016"/>
    </source>
</evidence>
<dbReference type="PROSITE" id="PS50016">
    <property type="entry name" value="ZF_PHD_2"/>
    <property type="match status" value="1"/>
</dbReference>
<feature type="region of interest" description="Disordered" evidence="5">
    <location>
        <begin position="374"/>
        <end position="398"/>
    </location>
</feature>
<dbReference type="InterPro" id="IPR013083">
    <property type="entry name" value="Znf_RING/FYVE/PHD"/>
</dbReference>
<dbReference type="SUPFAM" id="SSF57903">
    <property type="entry name" value="FYVE/PHD zinc finger"/>
    <property type="match status" value="1"/>
</dbReference>
<dbReference type="SUPFAM" id="SSF52113">
    <property type="entry name" value="BRCT domain"/>
    <property type="match status" value="3"/>
</dbReference>
<feature type="compositionally biased region" description="Polar residues" evidence="5">
    <location>
        <begin position="435"/>
        <end position="444"/>
    </location>
</feature>
<feature type="compositionally biased region" description="Polar residues" evidence="5">
    <location>
        <begin position="379"/>
        <end position="398"/>
    </location>
</feature>
<dbReference type="EMBL" id="JAUIZM010000011">
    <property type="protein sequence ID" value="KAK1356884.1"/>
    <property type="molecule type" value="Genomic_DNA"/>
</dbReference>
<feature type="domain" description="BRCT" evidence="7">
    <location>
        <begin position="112"/>
        <end position="196"/>
    </location>
</feature>
<dbReference type="InterPro" id="IPR001357">
    <property type="entry name" value="BRCT_dom"/>
</dbReference>
<feature type="region of interest" description="Disordered" evidence="5">
    <location>
        <begin position="879"/>
        <end position="905"/>
    </location>
</feature>
<dbReference type="Gene3D" id="3.40.50.10190">
    <property type="entry name" value="BRCT domain"/>
    <property type="match status" value="4"/>
</dbReference>
<dbReference type="InterPro" id="IPR019787">
    <property type="entry name" value="Znf_PHD-finger"/>
</dbReference>
<evidence type="ECO:0000259" key="7">
    <source>
        <dbReference type="PROSITE" id="PS50172"/>
    </source>
</evidence>
<feature type="compositionally biased region" description="Basic and acidic residues" evidence="5">
    <location>
        <begin position="848"/>
        <end position="862"/>
    </location>
</feature>
<feature type="compositionally biased region" description="Basic residues" evidence="5">
    <location>
        <begin position="1331"/>
        <end position="1350"/>
    </location>
</feature>
<dbReference type="Gene3D" id="3.30.40.10">
    <property type="entry name" value="Zinc/RING finger domain, C3HC4 (zinc finger)"/>
    <property type="match status" value="1"/>
</dbReference>
<reference evidence="8" key="2">
    <citation type="submission" date="2023-05" db="EMBL/GenBank/DDBJ databases">
        <authorList>
            <person name="Schelkunov M.I."/>
        </authorList>
    </citation>
    <scope>NUCLEOTIDE SEQUENCE</scope>
    <source>
        <strain evidence="8">Hsosn_3</strain>
        <tissue evidence="8">Leaf</tissue>
    </source>
</reference>
<feature type="domain" description="BRCT" evidence="7">
    <location>
        <begin position="1024"/>
        <end position="1098"/>
    </location>
</feature>
<feature type="compositionally biased region" description="Basic and acidic residues" evidence="5">
    <location>
        <begin position="503"/>
        <end position="515"/>
    </location>
</feature>
<dbReference type="PROSITE" id="PS50172">
    <property type="entry name" value="BRCT"/>
    <property type="match status" value="2"/>
</dbReference>
<sequence length="1350" mass="149272">MPEDLPPGCPLNVFSDVRFVLLGFDPVNKPQVLSKLVSGGGVDVAHYGPHCTHVIVQNLLYDDPVCAAARNDGKALVNGLWVAHSFELGMPLGTDSILYKPPRDQKGIPGAQSLVMCLTGYQRQDRDDIMTMVSLMGAKFSKPLLASKVTHLICYKFEGDKYELAKKVKKMKIVNHMWLEDCLKAWKILPEIDYDKSGYEMEILEAVAKDSEEADVTSSKNPILYPEESIRKQLDSNVSRDCSNLVNADNMVSAAGKGKLSDEDPNKTDVPATVGNDFVSASGSGRSPHSDARKSSLRPYSREMTQTMYSGEGTGSPNTGLITNTGKLDAKNEVAIPFVSKNVKDKTDVVCSKYPSTGTVLQNIDKSSTYANTGRLDVSHSSSTIQKSGNNSKSSFLVGSQEMNRRDLLESASLISNQNNTYDQVLSDRDAHDLSPTSASTPLKRNTRVSIKMSLSSERKSAKFATPLSKTTNLETSQDAKLEKAVENNYVNSEKGSLNRNPKNRDSLHRQEHSCGEVPKNSSSRSQQLDSERCNGPFDGSMHADAHCKPPVNKIYNRKTWSKGSTSNLKGCNYLNKGVPEDDPALSHTGVEETANCKKIVIVPRAANFIESRAAEFGVSEYRNETQRKFMSVDDETEAVLEKEIKVVEAVGDENETCSTGESDKYEELITNETDGVKFGLHGCETFGNEKHGSKQEKVSRGKRRLGESADVQILVKENVSRKKKCSFSEQKNNVPDKDPEKEVTEAVFETNYGEAEAEISGKQLGLHSNKAIDEDKDATKLKKATTRGKRKLAQSANLEKTVKENMDKGKRCRQNKINETTVPINAHKNDEKNESKEACEEDAGEAEPDRRGNLGVEDKSEVHSCKTDSIALVVHSHTSAGKKANDGAEQKKATSRKRELGESIDMKSVKESTIAETKDLSRKINKRKCISVTKLADSAAAEGKKNGAASIIKLTESMESDRKSMLIRIGDENVIHGTKQSTKLGPNEVSRNLAAAESNLKMQIEMDSKPEPAWFITSGDKSQRKEFQQAIRRLKGRVFKDSHKWSYQATHFIVPDPLRRTEKFFAAAASGRWILKTDYISDSSKAGKFLAEEPYEWYKSGLSEDGAINLEAPRKWRLQRERTGYGAFYGMRIVIYGECIAPSLDTLKRVVKAGDGTILATSPPYTRFLESGIDFAVVSPSTPHTDTWAQEFLRHEIPCVVADYLVEFVCKPGYSLKEHVQFDTNDWAEKSLNKLVKQSKTNVQQRTPKNNGGHPNLPCPEATKLPNCCSDNDLSCQVCGSLGRREEMLICGLENDSIGCGIGMHVDCCDSALPNVSNRDWLCPKCTTNKSRKRTPKSARKRTPVSKRK</sequence>
<dbReference type="InterPro" id="IPR036420">
    <property type="entry name" value="BRCT_dom_sf"/>
</dbReference>
<feature type="compositionally biased region" description="Basic and acidic residues" evidence="5">
    <location>
        <begin position="828"/>
        <end position="839"/>
    </location>
</feature>
<dbReference type="Pfam" id="PF00533">
    <property type="entry name" value="BRCT"/>
    <property type="match status" value="1"/>
</dbReference>
<feature type="region of interest" description="Disordered" evidence="5">
    <location>
        <begin position="1330"/>
        <end position="1350"/>
    </location>
</feature>
<feature type="compositionally biased region" description="Polar residues" evidence="5">
    <location>
        <begin position="468"/>
        <end position="477"/>
    </location>
</feature>
<proteinExistence type="predicted"/>
<gene>
    <name evidence="8" type="ORF">POM88_050140</name>
</gene>
<keyword evidence="9" id="KW-1185">Reference proteome</keyword>
<dbReference type="Pfam" id="PF12738">
    <property type="entry name" value="PTCB-BRCT"/>
    <property type="match status" value="1"/>
</dbReference>
<evidence type="ECO:0000256" key="5">
    <source>
        <dbReference type="SAM" id="MobiDB-lite"/>
    </source>
</evidence>
<dbReference type="Proteomes" id="UP001237642">
    <property type="component" value="Unassembled WGS sequence"/>
</dbReference>
<accession>A0AAD8M229</accession>
<dbReference type="PANTHER" id="PTHR47181">
    <property type="entry name" value="BRCA1 C TERMINUS DOMAIN CONTAINING PROTEIN, EXPRESSED"/>
    <property type="match status" value="1"/>
</dbReference>
<evidence type="ECO:0000256" key="1">
    <source>
        <dbReference type="ARBA" id="ARBA00022723"/>
    </source>
</evidence>
<feature type="compositionally biased region" description="Basic and acidic residues" evidence="5">
    <location>
        <begin position="884"/>
        <end position="905"/>
    </location>
</feature>
<feature type="region of interest" description="Disordered" evidence="5">
    <location>
        <begin position="426"/>
        <end position="545"/>
    </location>
</feature>
<keyword evidence="2 4" id="KW-0863">Zinc-finger</keyword>
<dbReference type="PANTHER" id="PTHR47181:SF2">
    <property type="entry name" value="BRCA1 C TERMINUS DOMAIN CONTAINING PROTEIN, EXPRESSED"/>
    <property type="match status" value="1"/>
</dbReference>
<dbReference type="InterPro" id="IPR001965">
    <property type="entry name" value="Znf_PHD"/>
</dbReference>
<protein>
    <recommendedName>
        <fullName evidence="10">BRCT domain-containing protein</fullName>
    </recommendedName>
</protein>
<dbReference type="SMART" id="SM00292">
    <property type="entry name" value="BRCT"/>
    <property type="match status" value="4"/>
</dbReference>
<dbReference type="InterPro" id="IPR044254">
    <property type="entry name" value="At4g02110-like"/>
</dbReference>
<evidence type="ECO:0000256" key="2">
    <source>
        <dbReference type="ARBA" id="ARBA00022771"/>
    </source>
</evidence>
<dbReference type="InterPro" id="IPR011011">
    <property type="entry name" value="Znf_FYVE_PHD"/>
</dbReference>
<feature type="region of interest" description="Disordered" evidence="5">
    <location>
        <begin position="256"/>
        <end position="301"/>
    </location>
</feature>
<dbReference type="CDD" id="cd17738">
    <property type="entry name" value="BRCT_TopBP1_rpt7"/>
    <property type="match status" value="1"/>
</dbReference>
<evidence type="ECO:0008006" key="10">
    <source>
        <dbReference type="Google" id="ProtNLM"/>
    </source>
</evidence>
<name>A0AAD8M229_9APIA</name>
<keyword evidence="1" id="KW-0479">Metal-binding</keyword>
<feature type="compositionally biased region" description="Polar residues" evidence="5">
    <location>
        <begin position="489"/>
        <end position="501"/>
    </location>
</feature>
<evidence type="ECO:0000256" key="4">
    <source>
        <dbReference type="PROSITE-ProRule" id="PRU00146"/>
    </source>
</evidence>
<organism evidence="8 9">
    <name type="scientific">Heracleum sosnowskyi</name>
    <dbReference type="NCBI Taxonomy" id="360622"/>
    <lineage>
        <taxon>Eukaryota</taxon>
        <taxon>Viridiplantae</taxon>
        <taxon>Streptophyta</taxon>
        <taxon>Embryophyta</taxon>
        <taxon>Tracheophyta</taxon>
        <taxon>Spermatophyta</taxon>
        <taxon>Magnoliopsida</taxon>
        <taxon>eudicotyledons</taxon>
        <taxon>Gunneridae</taxon>
        <taxon>Pentapetalae</taxon>
        <taxon>asterids</taxon>
        <taxon>campanulids</taxon>
        <taxon>Apiales</taxon>
        <taxon>Apiaceae</taxon>
        <taxon>Apioideae</taxon>
        <taxon>apioid superclade</taxon>
        <taxon>Tordylieae</taxon>
        <taxon>Tordyliinae</taxon>
        <taxon>Heracleum</taxon>
    </lineage>
</organism>
<feature type="compositionally biased region" description="Polar residues" evidence="5">
    <location>
        <begin position="520"/>
        <end position="529"/>
    </location>
</feature>
<dbReference type="GO" id="GO:0008270">
    <property type="term" value="F:zinc ion binding"/>
    <property type="evidence" value="ECO:0007669"/>
    <property type="project" value="UniProtKB-KW"/>
</dbReference>
<dbReference type="SMART" id="SM00249">
    <property type="entry name" value="PHD"/>
    <property type="match status" value="1"/>
</dbReference>
<evidence type="ECO:0000313" key="9">
    <source>
        <dbReference type="Proteomes" id="UP001237642"/>
    </source>
</evidence>
<reference evidence="8" key="1">
    <citation type="submission" date="2023-02" db="EMBL/GenBank/DDBJ databases">
        <title>Genome of toxic invasive species Heracleum sosnowskyi carries increased number of genes despite the absence of recent whole-genome duplications.</title>
        <authorList>
            <person name="Schelkunov M."/>
            <person name="Shtratnikova V."/>
            <person name="Makarenko M."/>
            <person name="Klepikova A."/>
            <person name="Omelchenko D."/>
            <person name="Novikova G."/>
            <person name="Obukhova E."/>
            <person name="Bogdanov V."/>
            <person name="Penin A."/>
            <person name="Logacheva M."/>
        </authorList>
    </citation>
    <scope>NUCLEOTIDE SEQUENCE</scope>
    <source>
        <strain evidence="8">Hsosn_3</strain>
        <tissue evidence="8">Leaf</tissue>
    </source>
</reference>
<feature type="region of interest" description="Disordered" evidence="5">
    <location>
        <begin position="805"/>
        <end position="862"/>
    </location>
</feature>
<keyword evidence="3" id="KW-0862">Zinc</keyword>
<evidence type="ECO:0000313" key="8">
    <source>
        <dbReference type="EMBL" id="KAK1356884.1"/>
    </source>
</evidence>
<comment type="caution">
    <text evidence="8">The sequence shown here is derived from an EMBL/GenBank/DDBJ whole genome shotgun (WGS) entry which is preliminary data.</text>
</comment>